<gene>
    <name evidence="1" type="ORF">NCTC10038_05663</name>
</gene>
<accession>A0A8B4IF44</accession>
<evidence type="ECO:0000313" key="1">
    <source>
        <dbReference type="EMBL" id="SQF95468.1"/>
    </source>
</evidence>
<evidence type="ECO:0000313" key="2">
    <source>
        <dbReference type="Proteomes" id="UP000248640"/>
    </source>
</evidence>
<dbReference type="EMBL" id="LS483372">
    <property type="protein sequence ID" value="SQF95468.1"/>
    <property type="molecule type" value="Genomic_DNA"/>
</dbReference>
<organism evidence="1 2">
    <name type="scientific">Pseudomonas fluorescens</name>
    <dbReference type="NCBI Taxonomy" id="294"/>
    <lineage>
        <taxon>Bacteria</taxon>
        <taxon>Pseudomonadati</taxon>
        <taxon>Pseudomonadota</taxon>
        <taxon>Gammaproteobacteria</taxon>
        <taxon>Pseudomonadales</taxon>
        <taxon>Pseudomonadaceae</taxon>
        <taxon>Pseudomonas</taxon>
    </lineage>
</organism>
<proteinExistence type="predicted"/>
<dbReference type="Proteomes" id="UP000248640">
    <property type="component" value="Chromosome 1"/>
</dbReference>
<reference evidence="1 2" key="1">
    <citation type="submission" date="2018-06" db="EMBL/GenBank/DDBJ databases">
        <authorList>
            <consortium name="Pathogen Informatics"/>
            <person name="Doyle S."/>
        </authorList>
    </citation>
    <scope>NUCLEOTIDE SEQUENCE [LARGE SCALE GENOMIC DNA]</scope>
    <source>
        <strain evidence="1 2">NCTC10038</strain>
    </source>
</reference>
<protein>
    <submittedName>
        <fullName evidence="1">Uncharacterized protein</fullName>
    </submittedName>
</protein>
<sequence length="72" mass="8026">MWESGLPAMAVCQARKYWLIHCHCGQARLPHGQAVCLSGWIAHEVSLGLSDIAYKSKRPGVFTIGSFRERVN</sequence>
<dbReference type="AlphaFoldDB" id="A0A8B4IF44"/>
<name>A0A8B4IF44_PSEFL</name>